<organism evidence="3 4">
    <name type="scientific">Besnoitia besnoiti</name>
    <name type="common">Apicomplexan protozoan</name>
    <dbReference type="NCBI Taxonomy" id="94643"/>
    <lineage>
        <taxon>Eukaryota</taxon>
        <taxon>Sar</taxon>
        <taxon>Alveolata</taxon>
        <taxon>Apicomplexa</taxon>
        <taxon>Conoidasida</taxon>
        <taxon>Coccidia</taxon>
        <taxon>Eucoccidiorida</taxon>
        <taxon>Eimeriorina</taxon>
        <taxon>Sarcocystidae</taxon>
        <taxon>Besnoitia</taxon>
    </lineage>
</organism>
<dbReference type="OrthoDB" id="330251at2759"/>
<evidence type="ECO:0000256" key="2">
    <source>
        <dbReference type="SAM" id="Phobius"/>
    </source>
</evidence>
<comment type="caution">
    <text evidence="3">The sequence shown here is derived from an EMBL/GenBank/DDBJ whole genome shotgun (WGS) entry which is preliminary data.</text>
</comment>
<dbReference type="Proteomes" id="UP000224006">
    <property type="component" value="Chromosome VII"/>
</dbReference>
<feature type="compositionally biased region" description="Low complexity" evidence="1">
    <location>
        <begin position="679"/>
        <end position="692"/>
    </location>
</feature>
<name>A0A2A9ME20_BESBE</name>
<dbReference type="AlphaFoldDB" id="A0A2A9ME20"/>
<feature type="compositionally biased region" description="Polar residues" evidence="1">
    <location>
        <begin position="149"/>
        <end position="170"/>
    </location>
</feature>
<keyword evidence="2" id="KW-0472">Membrane</keyword>
<evidence type="ECO:0000313" key="3">
    <source>
        <dbReference type="EMBL" id="PFH33630.1"/>
    </source>
</evidence>
<evidence type="ECO:0008006" key="5">
    <source>
        <dbReference type="Google" id="ProtNLM"/>
    </source>
</evidence>
<reference evidence="3 4" key="1">
    <citation type="submission" date="2017-09" db="EMBL/GenBank/DDBJ databases">
        <title>Genome sequencing of Besnoitia besnoiti strain Bb-Ger1.</title>
        <authorList>
            <person name="Schares G."/>
            <person name="Venepally P."/>
            <person name="Lorenzi H.A."/>
        </authorList>
    </citation>
    <scope>NUCLEOTIDE SEQUENCE [LARGE SCALE GENOMIC DNA]</scope>
    <source>
        <strain evidence="3 4">Bb-Ger1</strain>
    </source>
</reference>
<feature type="compositionally biased region" description="Basic and acidic residues" evidence="1">
    <location>
        <begin position="185"/>
        <end position="198"/>
    </location>
</feature>
<keyword evidence="2" id="KW-0812">Transmembrane</keyword>
<feature type="region of interest" description="Disordered" evidence="1">
    <location>
        <begin position="422"/>
        <end position="445"/>
    </location>
</feature>
<accession>A0A2A9ME20</accession>
<evidence type="ECO:0000313" key="4">
    <source>
        <dbReference type="Proteomes" id="UP000224006"/>
    </source>
</evidence>
<dbReference type="VEuPathDB" id="ToxoDB:BESB_078460"/>
<evidence type="ECO:0000256" key="1">
    <source>
        <dbReference type="SAM" id="MobiDB-lite"/>
    </source>
</evidence>
<feature type="transmembrane region" description="Helical" evidence="2">
    <location>
        <begin position="595"/>
        <end position="620"/>
    </location>
</feature>
<dbReference type="GeneID" id="40312773"/>
<feature type="transmembrane region" description="Helical" evidence="2">
    <location>
        <begin position="632"/>
        <end position="651"/>
    </location>
</feature>
<dbReference type="KEGG" id="bbes:BESB_078460"/>
<dbReference type="RefSeq" id="XP_029217639.1">
    <property type="nucleotide sequence ID" value="XM_029366208.1"/>
</dbReference>
<keyword evidence="4" id="KW-1185">Reference proteome</keyword>
<dbReference type="EMBL" id="NWUJ01000008">
    <property type="protein sequence ID" value="PFH33630.1"/>
    <property type="molecule type" value="Genomic_DNA"/>
</dbReference>
<gene>
    <name evidence="3" type="ORF">BESB_078460</name>
</gene>
<feature type="compositionally biased region" description="Polar residues" evidence="1">
    <location>
        <begin position="209"/>
        <end position="219"/>
    </location>
</feature>
<feature type="transmembrane region" description="Helical" evidence="2">
    <location>
        <begin position="552"/>
        <end position="571"/>
    </location>
</feature>
<feature type="transmembrane region" description="Helical" evidence="2">
    <location>
        <begin position="303"/>
        <end position="322"/>
    </location>
</feature>
<feature type="region of interest" description="Disordered" evidence="1">
    <location>
        <begin position="135"/>
        <end position="219"/>
    </location>
</feature>
<feature type="region of interest" description="Disordered" evidence="1">
    <location>
        <begin position="674"/>
        <end position="697"/>
    </location>
</feature>
<feature type="region of interest" description="Disordered" evidence="1">
    <location>
        <begin position="334"/>
        <end position="354"/>
    </location>
</feature>
<sequence length="883" mass="96384">MYLMPVRPKAPVTDREPTCSLVCRHETVRLTGKLFHALLVFLLVSHVSSPIPAVATVSHPGYHLQHGPRLGRPQIYDAALGLDELQARPIDASRDRMSSLPPHFLHSHSPTYPAEILRRSEYPLSPPFVRAPAPKTVRARLPGKAEFASLTTGQRAQRRTTFGTRNSGSSGAREELVQRGVSETPLERTPRGDGERGGSRLTGLEDSAHTTLQPLSGMSYTELGSMSTTERHDATTDYSDAPLKQQASHGATATTDYAATSLFKGHTPSELLSLLHASAQTQLTQFFSTSVAPFTRAIADTCLSTTAVIAFIVLIVYLYFMVRVFTLCRALAPRSTPDTRKCSPPSLSCHHNPKASEATKKETLLSVDGTFEPEWFLRGWHGAALTALSGFGEPWEHVIAKATTARKGKQTLQAAEHLPLGELSDFPTPAASGKEKRATGIRGVDTHTPGHVNLFRGRDSIHSTRGNDFCCEANTAARHSHRLRLLPIHSGAAEARESFPCGSLPQQQELPCSYTTHYPAKPLNTPAVDPCEEEPAFQLAAAYMQDRAFRWWAAYFAASSGFIFLVFLAALESEQHLLSSAFQSLCGIPLQLPPWWGVIAAVQWLTATCLLYGILSDYAYATNGAFQSRHKVRLHLAVGVLSLIFLSLIFARGSSYPADCLVWQGSAPPLATVAGAPASEGPSPSRQSPGGPHLRPISPNRKDVAPPLFGSHLASEAGTVLDPYTHGRATQQPSARGHYPRGGEPAGCASSARFSAYWLGLSVACYLFLRLLCLGLVLSLASNEDTFLQKRDSEATVSFSWMVAGVSFALVDLFPFPLLALLSGGPLAHWFPLRGVDILLCTQCLYSWFFFRHVQRELFYATHSSVTRAIRKIQETFQLRTFN</sequence>
<protein>
    <recommendedName>
        <fullName evidence="5">Transmembrane protein</fullName>
    </recommendedName>
</protein>
<keyword evidence="2" id="KW-1133">Transmembrane helix</keyword>
<proteinExistence type="predicted"/>
<feature type="transmembrane region" description="Helical" evidence="2">
    <location>
        <begin position="831"/>
        <end position="851"/>
    </location>
</feature>
<feature type="transmembrane region" description="Helical" evidence="2">
    <location>
        <begin position="756"/>
        <end position="778"/>
    </location>
</feature>
<feature type="transmembrane region" description="Helical" evidence="2">
    <location>
        <begin position="799"/>
        <end position="819"/>
    </location>
</feature>